<organism evidence="11 12">
    <name type="scientific">Actinidia rufa</name>
    <dbReference type="NCBI Taxonomy" id="165716"/>
    <lineage>
        <taxon>Eukaryota</taxon>
        <taxon>Viridiplantae</taxon>
        <taxon>Streptophyta</taxon>
        <taxon>Embryophyta</taxon>
        <taxon>Tracheophyta</taxon>
        <taxon>Spermatophyta</taxon>
        <taxon>Magnoliopsida</taxon>
        <taxon>eudicotyledons</taxon>
        <taxon>Gunneridae</taxon>
        <taxon>Pentapetalae</taxon>
        <taxon>asterids</taxon>
        <taxon>Ericales</taxon>
        <taxon>Actinidiaceae</taxon>
        <taxon>Actinidia</taxon>
    </lineage>
</organism>
<keyword evidence="8" id="KW-0833">Ubl conjugation pathway</keyword>
<dbReference type="GO" id="GO:0061630">
    <property type="term" value="F:ubiquitin protein ligase activity"/>
    <property type="evidence" value="ECO:0007669"/>
    <property type="project" value="UniProtKB-EC"/>
</dbReference>
<evidence type="ECO:0000313" key="11">
    <source>
        <dbReference type="EMBL" id="GFS37396.1"/>
    </source>
</evidence>
<dbReference type="PANTHER" id="PTHR11685">
    <property type="entry name" value="RBR FAMILY RING FINGER AND IBR DOMAIN-CONTAINING"/>
    <property type="match status" value="1"/>
</dbReference>
<name>A0A7J0DMU7_9ERIC</name>
<dbReference type="AlphaFoldDB" id="A0A7J0DMU7"/>
<sequence length="164" mass="18896">MKEASIPVTEKVYCPYPKCSALMSKLQVLEYSKSTVVGAERSGIRKCAKCQGVFCINCKVPWHYNTNCLDYKRRNPYPPAEDARMKTLADGNLWRQCVKCNHMIELAAGCYHMTCRCGYEFCYTCGAEWKNKKATCSCLLWEDGNILYNEDDSDEEDNHDDFYD</sequence>
<comment type="caution">
    <text evidence="11">The sequence shown here is derived from an EMBL/GenBank/DDBJ whole genome shotgun (WGS) entry which is preliminary data.</text>
</comment>
<dbReference type="GO" id="GO:0016567">
    <property type="term" value="P:protein ubiquitination"/>
    <property type="evidence" value="ECO:0007669"/>
    <property type="project" value="UniProtKB-UniPathway"/>
</dbReference>
<comment type="catalytic activity">
    <reaction evidence="1">
        <text>[E2 ubiquitin-conjugating enzyme]-S-ubiquitinyl-L-cysteine + [acceptor protein]-L-lysine = [E2 ubiquitin-conjugating enzyme]-L-cysteine + [acceptor protein]-N(6)-ubiquitinyl-L-lysine.</text>
        <dbReference type="EC" id="2.3.2.31"/>
    </reaction>
</comment>
<dbReference type="Proteomes" id="UP000585474">
    <property type="component" value="Unassembled WGS sequence"/>
</dbReference>
<dbReference type="EMBL" id="BJWL01000279">
    <property type="protein sequence ID" value="GFS37396.1"/>
    <property type="molecule type" value="Genomic_DNA"/>
</dbReference>
<keyword evidence="7" id="KW-0863">Zinc-finger</keyword>
<dbReference type="PROSITE" id="PS51873">
    <property type="entry name" value="TRIAD"/>
    <property type="match status" value="1"/>
</dbReference>
<evidence type="ECO:0000256" key="3">
    <source>
        <dbReference type="ARBA" id="ARBA00012251"/>
    </source>
</evidence>
<dbReference type="GO" id="GO:0008270">
    <property type="term" value="F:zinc ion binding"/>
    <property type="evidence" value="ECO:0007669"/>
    <property type="project" value="UniProtKB-KW"/>
</dbReference>
<dbReference type="CDD" id="cd22582">
    <property type="entry name" value="BRcat_RBR_unk"/>
    <property type="match status" value="1"/>
</dbReference>
<dbReference type="OrthoDB" id="9977870at2759"/>
<keyword evidence="12" id="KW-1185">Reference proteome</keyword>
<evidence type="ECO:0000256" key="4">
    <source>
        <dbReference type="ARBA" id="ARBA00022679"/>
    </source>
</evidence>
<evidence type="ECO:0000256" key="7">
    <source>
        <dbReference type="ARBA" id="ARBA00022771"/>
    </source>
</evidence>
<dbReference type="FunFam" id="1.20.120.1750:FF:000019">
    <property type="entry name" value="RBR-type E3 ubiquitin transferase"/>
    <property type="match status" value="1"/>
</dbReference>
<evidence type="ECO:0000256" key="9">
    <source>
        <dbReference type="ARBA" id="ARBA00022833"/>
    </source>
</evidence>
<dbReference type="Gene3D" id="1.20.120.1750">
    <property type="match status" value="1"/>
</dbReference>
<dbReference type="CDD" id="cd22584">
    <property type="entry name" value="Rcat_RBR_unk"/>
    <property type="match status" value="1"/>
</dbReference>
<dbReference type="Pfam" id="PF01485">
    <property type="entry name" value="IBR"/>
    <property type="match status" value="1"/>
</dbReference>
<dbReference type="Pfam" id="PF22191">
    <property type="entry name" value="IBR_1"/>
    <property type="match status" value="1"/>
</dbReference>
<dbReference type="UniPathway" id="UPA00143"/>
<keyword evidence="5" id="KW-0479">Metal-binding</keyword>
<reference evidence="12" key="1">
    <citation type="submission" date="2019-07" db="EMBL/GenBank/DDBJ databases">
        <title>De Novo Assembly of kiwifruit Actinidia rufa.</title>
        <authorList>
            <person name="Sugita-Konishi S."/>
            <person name="Sato K."/>
            <person name="Mori E."/>
            <person name="Abe Y."/>
            <person name="Kisaki G."/>
            <person name="Hamano K."/>
            <person name="Suezawa K."/>
            <person name="Otani M."/>
            <person name="Fukuda T."/>
            <person name="Manabe T."/>
            <person name="Gomi K."/>
            <person name="Tabuchi M."/>
            <person name="Akimitsu K."/>
            <person name="Kataoka I."/>
        </authorList>
    </citation>
    <scope>NUCLEOTIDE SEQUENCE [LARGE SCALE GENOMIC DNA]</scope>
    <source>
        <strain evidence="12">cv. Fuchu</strain>
    </source>
</reference>
<dbReference type="InterPro" id="IPR031127">
    <property type="entry name" value="E3_UB_ligase_RBR"/>
</dbReference>
<keyword evidence="4" id="KW-0808">Transferase</keyword>
<proteinExistence type="predicted"/>
<comment type="cofactor">
    <cofactor evidence="2">
        <name>Zn(2+)</name>
        <dbReference type="ChEBI" id="CHEBI:29105"/>
    </cofactor>
</comment>
<evidence type="ECO:0000259" key="10">
    <source>
        <dbReference type="PROSITE" id="PS51873"/>
    </source>
</evidence>
<evidence type="ECO:0000256" key="5">
    <source>
        <dbReference type="ARBA" id="ARBA00022723"/>
    </source>
</evidence>
<dbReference type="EC" id="2.3.2.31" evidence="3"/>
<dbReference type="InterPro" id="IPR002867">
    <property type="entry name" value="IBR_dom"/>
</dbReference>
<evidence type="ECO:0000256" key="2">
    <source>
        <dbReference type="ARBA" id="ARBA00001947"/>
    </source>
</evidence>
<evidence type="ECO:0000256" key="1">
    <source>
        <dbReference type="ARBA" id="ARBA00001798"/>
    </source>
</evidence>
<evidence type="ECO:0000256" key="8">
    <source>
        <dbReference type="ARBA" id="ARBA00022786"/>
    </source>
</evidence>
<protein>
    <recommendedName>
        <fullName evidence="3">RBR-type E3 ubiquitin transferase</fullName>
        <ecNumber evidence="3">2.3.2.31</ecNumber>
    </recommendedName>
</protein>
<accession>A0A7J0DMU7</accession>
<dbReference type="SUPFAM" id="SSF57850">
    <property type="entry name" value="RING/U-box"/>
    <property type="match status" value="1"/>
</dbReference>
<dbReference type="InterPro" id="IPR044066">
    <property type="entry name" value="TRIAD_supradom"/>
</dbReference>
<keyword evidence="6" id="KW-0677">Repeat</keyword>
<feature type="domain" description="RING-type" evidence="10">
    <location>
        <begin position="1"/>
        <end position="142"/>
    </location>
</feature>
<evidence type="ECO:0000313" key="12">
    <source>
        <dbReference type="Proteomes" id="UP000585474"/>
    </source>
</evidence>
<keyword evidence="9" id="KW-0862">Zinc</keyword>
<dbReference type="SMART" id="SM00647">
    <property type="entry name" value="IBR"/>
    <property type="match status" value="2"/>
</dbReference>
<gene>
    <name evidence="11" type="ORF">Acr_00g0051750</name>
</gene>
<evidence type="ECO:0000256" key="6">
    <source>
        <dbReference type="ARBA" id="ARBA00022737"/>
    </source>
</evidence>